<name>A0A9X3ZG35_9HYPH</name>
<dbReference type="AlphaFoldDB" id="A0A9X3ZG35"/>
<reference evidence="1" key="1">
    <citation type="submission" date="2022-11" db="EMBL/GenBank/DDBJ databases">
        <title>Draft genome sequence of Hoeflea poritis E7-10 and Hoeflea prorocentri PM5-8, separated from scleractinian coral Porites lutea and marine dinoflagellate.</title>
        <authorList>
            <person name="Zhang G."/>
            <person name="Wei Q."/>
            <person name="Cai L."/>
        </authorList>
    </citation>
    <scope>NUCLEOTIDE SEQUENCE</scope>
    <source>
        <strain evidence="1">PM5-8</strain>
    </source>
</reference>
<proteinExistence type="predicted"/>
<evidence type="ECO:0000313" key="1">
    <source>
        <dbReference type="EMBL" id="MDA5397150.1"/>
    </source>
</evidence>
<organism evidence="1 2">
    <name type="scientific">Hoeflea prorocentri</name>
    <dbReference type="NCBI Taxonomy" id="1922333"/>
    <lineage>
        <taxon>Bacteria</taxon>
        <taxon>Pseudomonadati</taxon>
        <taxon>Pseudomonadota</taxon>
        <taxon>Alphaproteobacteria</taxon>
        <taxon>Hyphomicrobiales</taxon>
        <taxon>Rhizobiaceae</taxon>
        <taxon>Hoeflea</taxon>
    </lineage>
</organism>
<evidence type="ECO:0000313" key="2">
    <source>
        <dbReference type="Proteomes" id="UP001151234"/>
    </source>
</evidence>
<sequence length="419" mass="47120">MTDKITFSDFPTDPTGTELESLIVEFCELFKPLERQNMIVLIDELTGAPFVECHALASIICAHGTTDVALDPDASGDYRANRELVTNHSAFEQMKSDALGRRKFSNIVCEFLSDNDGTLEVIGGQHRFEAISEALNDKIDVHHGIKVYFDLDKDQRLDVQVISNTNIAVSADLLDRMYATMEGPELRDWCQQCGLLEKDGDFADKASRASPTTVKEARTFIVNFYAGQNIDDKKFDSVDTTPKIVKSGEREPQDWVQAKKDHPKMWQDKNLLEAGKQFVKLQEAQKAAFMDKKTKKLKGRADQIYKTRNIALLAGWAFVAGVLQRNKARLKRHYDLVKSTSKDPLRADLLAQGKHATDPEAYRGLGFRSDPKERGRFTELFWLQAEKGTGFSKGVIDTAIKGYEAKKAVLEFEKGKAKL</sequence>
<comment type="caution">
    <text evidence="1">The sequence shown here is derived from an EMBL/GenBank/DDBJ whole genome shotgun (WGS) entry which is preliminary data.</text>
</comment>
<protein>
    <submittedName>
        <fullName evidence="1">Uncharacterized protein</fullName>
    </submittedName>
</protein>
<gene>
    <name evidence="1" type="ORF">OQ273_01080</name>
</gene>
<keyword evidence="2" id="KW-1185">Reference proteome</keyword>
<dbReference type="EMBL" id="JAPJZI010000001">
    <property type="protein sequence ID" value="MDA5397150.1"/>
    <property type="molecule type" value="Genomic_DNA"/>
</dbReference>
<accession>A0A9X3ZG35</accession>
<dbReference type="Proteomes" id="UP001151234">
    <property type="component" value="Unassembled WGS sequence"/>
</dbReference>
<dbReference type="RefSeq" id="WP_267988619.1">
    <property type="nucleotide sequence ID" value="NZ_JAPJZI010000001.1"/>
</dbReference>